<evidence type="ECO:0000313" key="1">
    <source>
        <dbReference type="EMBL" id="PZO15351.1"/>
    </source>
</evidence>
<proteinExistence type="predicted"/>
<sequence>MTIEYVLNSFRHRISWPTISAILKRCELPVSRGWDETIKKLIEYESKEKDVEASIKQLDDSYREYLLVGNKAVRAFNLDKGVSRQLIKAFSTHTPPETPFSANYPFPLKEEDLGEIDSSTKLVEVREVGKCWAIVFCTKRVFTERTSINPTDYNDEVKEALGGYDEVFGVKSYLRQLFDVVLLRPDTGISEVRLDVGSGISALDRSRYFSELIINFNNLALDIAGVKVPLKEPINFFPLIDSLYESHEGKVGEIAFTTDEGSIKFEKMRKTDADLREETYHKAGRKAVDHINLYRVALLWKYKFQNLEDVETAPELLLPGKSFFLNQEFPLLEEVIISKCSGLEDYEFVFEKISFYLGSRG</sequence>
<dbReference type="EMBL" id="QBMC01000094">
    <property type="protein sequence ID" value="PZO15351.1"/>
    <property type="molecule type" value="Genomic_DNA"/>
</dbReference>
<accession>A0A2W4VSS9</accession>
<dbReference type="AlphaFoldDB" id="A0A2W4VSS9"/>
<reference evidence="1 2" key="2">
    <citation type="submission" date="2018-06" db="EMBL/GenBank/DDBJ databases">
        <title>Metagenomic assembly of (sub)arctic Cyanobacteria and their associated microbiome from non-axenic cultures.</title>
        <authorList>
            <person name="Baurain D."/>
        </authorList>
    </citation>
    <scope>NUCLEOTIDE SEQUENCE [LARGE SCALE GENOMIC DNA]</scope>
    <source>
        <strain evidence="1">ULC129bin1</strain>
    </source>
</reference>
<evidence type="ECO:0000313" key="2">
    <source>
        <dbReference type="Proteomes" id="UP000249354"/>
    </source>
</evidence>
<reference evidence="2" key="1">
    <citation type="submission" date="2018-04" db="EMBL/GenBank/DDBJ databases">
        <authorList>
            <person name="Cornet L."/>
        </authorList>
    </citation>
    <scope>NUCLEOTIDE SEQUENCE [LARGE SCALE GENOMIC DNA]</scope>
</reference>
<dbReference type="Proteomes" id="UP000249354">
    <property type="component" value="Unassembled WGS sequence"/>
</dbReference>
<gene>
    <name evidence="1" type="ORF">DCF25_13705</name>
</gene>
<comment type="caution">
    <text evidence="1">The sequence shown here is derived from an EMBL/GenBank/DDBJ whole genome shotgun (WGS) entry which is preliminary data.</text>
</comment>
<protein>
    <submittedName>
        <fullName evidence="1">Uncharacterized protein</fullName>
    </submittedName>
</protein>
<name>A0A2W4VSS9_9CYAN</name>
<organism evidence="1 2">
    <name type="scientific">Leptolyngbya foveolarum</name>
    <dbReference type="NCBI Taxonomy" id="47253"/>
    <lineage>
        <taxon>Bacteria</taxon>
        <taxon>Bacillati</taxon>
        <taxon>Cyanobacteriota</taxon>
        <taxon>Cyanophyceae</taxon>
        <taxon>Leptolyngbyales</taxon>
        <taxon>Leptolyngbyaceae</taxon>
        <taxon>Leptolyngbya group</taxon>
        <taxon>Leptolyngbya</taxon>
    </lineage>
</organism>